<dbReference type="Gene3D" id="3.40.50.450">
    <property type="match status" value="1"/>
</dbReference>
<evidence type="ECO:0000259" key="3">
    <source>
        <dbReference type="Pfam" id="PF17782"/>
    </source>
</evidence>
<reference evidence="4 5" key="1">
    <citation type="submission" date="2016-11" db="EMBL/GenBank/DDBJ databases">
        <authorList>
            <person name="Jaros S."/>
            <person name="Januszkiewicz K."/>
            <person name="Wedrychowicz H."/>
        </authorList>
    </citation>
    <scope>NUCLEOTIDE SEQUENCE [LARGE SCALE GENOMIC DNA]</scope>
    <source>
        <strain evidence="4 5">DSM 16917</strain>
    </source>
</reference>
<dbReference type="Proteomes" id="UP000184268">
    <property type="component" value="Unassembled WGS sequence"/>
</dbReference>
<dbReference type="EMBL" id="FQXG01000012">
    <property type="protein sequence ID" value="SHI23598.1"/>
    <property type="molecule type" value="Genomic_DNA"/>
</dbReference>
<feature type="domain" description="Smf/DprA SLOG" evidence="2">
    <location>
        <begin position="77"/>
        <end position="284"/>
    </location>
</feature>
<dbReference type="AlphaFoldDB" id="A0A1M5ZHC5"/>
<dbReference type="SUPFAM" id="SSF102405">
    <property type="entry name" value="MCP/YpsA-like"/>
    <property type="match status" value="1"/>
</dbReference>
<evidence type="ECO:0000313" key="4">
    <source>
        <dbReference type="EMBL" id="SHI23598.1"/>
    </source>
</evidence>
<organism evidence="4 5">
    <name type="scientific">Ferrimonas marina</name>
    <dbReference type="NCBI Taxonomy" id="299255"/>
    <lineage>
        <taxon>Bacteria</taxon>
        <taxon>Pseudomonadati</taxon>
        <taxon>Pseudomonadota</taxon>
        <taxon>Gammaproteobacteria</taxon>
        <taxon>Alteromonadales</taxon>
        <taxon>Ferrimonadaceae</taxon>
        <taxon>Ferrimonas</taxon>
    </lineage>
</organism>
<dbReference type="PANTHER" id="PTHR43022:SF1">
    <property type="entry name" value="PROTEIN SMF"/>
    <property type="match status" value="1"/>
</dbReference>
<dbReference type="Pfam" id="PF17782">
    <property type="entry name" value="WHD_DprA"/>
    <property type="match status" value="1"/>
</dbReference>
<dbReference type="Pfam" id="PF02481">
    <property type="entry name" value="DNA_processg_A"/>
    <property type="match status" value="1"/>
</dbReference>
<evidence type="ECO:0000259" key="2">
    <source>
        <dbReference type="Pfam" id="PF02481"/>
    </source>
</evidence>
<dbReference type="GO" id="GO:0009294">
    <property type="term" value="P:DNA-mediated transformation"/>
    <property type="evidence" value="ECO:0007669"/>
    <property type="project" value="InterPro"/>
</dbReference>
<name>A0A1M5ZHC5_9GAMM</name>
<dbReference type="NCBIfam" id="TIGR00732">
    <property type="entry name" value="dprA"/>
    <property type="match status" value="1"/>
</dbReference>
<accession>A0A1M5ZHC5</accession>
<evidence type="ECO:0000256" key="1">
    <source>
        <dbReference type="ARBA" id="ARBA00006525"/>
    </source>
</evidence>
<feature type="domain" description="DprA winged helix" evidence="3">
    <location>
        <begin position="305"/>
        <end position="352"/>
    </location>
</feature>
<dbReference type="RefSeq" id="WP_234977477.1">
    <property type="nucleotide sequence ID" value="NZ_FQXG01000012.1"/>
</dbReference>
<keyword evidence="5" id="KW-1185">Reference proteome</keyword>
<proteinExistence type="inferred from homology"/>
<dbReference type="PANTHER" id="PTHR43022">
    <property type="entry name" value="PROTEIN SMF"/>
    <property type="match status" value="1"/>
</dbReference>
<dbReference type="InterPro" id="IPR057666">
    <property type="entry name" value="DrpA_SLOG"/>
</dbReference>
<dbReference type="InterPro" id="IPR003488">
    <property type="entry name" value="DprA"/>
</dbReference>
<dbReference type="Gene3D" id="1.10.10.10">
    <property type="entry name" value="Winged helix-like DNA-binding domain superfamily/Winged helix DNA-binding domain"/>
    <property type="match status" value="1"/>
</dbReference>
<sequence>MIPANELHATLCLASLRGLGLTRKLALLEQHSAVAAWQQLQQGQFDNLSLPVSALSDAMAQAEQALQWQSAAPARHLLSLTDPRYPQALAQIADPPLMLFVQGQVEALSAPALAMVGSRNASRPGLELAQSWAHSLASIGWVMVSGLAVGIDGACHKGALNGGITVAVLGCGLNHCYPKRHRALFQAIPQQGALVSEFWPDTQVKPHHFPMRNRIVSGLSLGLIVVEAGMKSGSLITARLAAEQGREVFAVPGSVMEPNREGCHWLIQQGAKLTTSPVDITEELVPQLSLDWDGPAHSQDCGLPHPSLLDSVGYEATAVDVVVQRSEMPIDVVLERLTELELEGWVAAVPGGYIRLRGG</sequence>
<evidence type="ECO:0000313" key="5">
    <source>
        <dbReference type="Proteomes" id="UP000184268"/>
    </source>
</evidence>
<dbReference type="InterPro" id="IPR041614">
    <property type="entry name" value="DprA_WH"/>
</dbReference>
<protein>
    <submittedName>
        <fullName evidence="4">DNA processing protein</fullName>
    </submittedName>
</protein>
<dbReference type="STRING" id="299255.SAMN02745129_0311"/>
<gene>
    <name evidence="4" type="ORF">SAMN02745129_0311</name>
</gene>
<comment type="similarity">
    <text evidence="1">Belongs to the DprA/Smf family.</text>
</comment>
<dbReference type="InterPro" id="IPR036388">
    <property type="entry name" value="WH-like_DNA-bd_sf"/>
</dbReference>